<evidence type="ECO:0000256" key="1">
    <source>
        <dbReference type="ARBA" id="ARBA00022801"/>
    </source>
</evidence>
<dbReference type="InterPro" id="IPR003337">
    <property type="entry name" value="Trehalose_PPase"/>
</dbReference>
<dbReference type="PANTHER" id="PTHR43768">
    <property type="entry name" value="TREHALOSE 6-PHOSPHATE PHOSPHATASE"/>
    <property type="match status" value="1"/>
</dbReference>
<comment type="catalytic activity">
    <reaction evidence="3">
        <text>alpha,alpha-trehalose 6-phosphate + H2O = alpha,alpha-trehalose + phosphate</text>
        <dbReference type="Rhea" id="RHEA:23420"/>
        <dbReference type="ChEBI" id="CHEBI:15377"/>
        <dbReference type="ChEBI" id="CHEBI:16551"/>
        <dbReference type="ChEBI" id="CHEBI:43474"/>
        <dbReference type="ChEBI" id="CHEBI:58429"/>
        <dbReference type="EC" id="3.1.3.12"/>
    </reaction>
</comment>
<protein>
    <recommendedName>
        <fullName evidence="3">Trehalose 6-phosphate phosphatase</fullName>
        <ecNumber evidence="3">3.1.3.12</ecNumber>
    </recommendedName>
</protein>
<dbReference type="Proteomes" id="UP000655410">
    <property type="component" value="Unassembled WGS sequence"/>
</dbReference>
<evidence type="ECO:0000313" key="4">
    <source>
        <dbReference type="EMBL" id="GGO92255.1"/>
    </source>
</evidence>
<comment type="function">
    <text evidence="2 3">Removes the phosphate from trehalose 6-phosphate to produce free trehalose.</text>
</comment>
<keyword evidence="5" id="KW-1185">Reference proteome</keyword>
<dbReference type="InterPro" id="IPR036412">
    <property type="entry name" value="HAD-like_sf"/>
</dbReference>
<comment type="cofactor">
    <cofactor evidence="3">
        <name>Mg(2+)</name>
        <dbReference type="ChEBI" id="CHEBI:18420"/>
    </cofactor>
</comment>
<keyword evidence="1 3" id="KW-0378">Hydrolase</keyword>
<gene>
    <name evidence="4" type="ORF">GCM10011584_28230</name>
</gene>
<dbReference type="NCBIfam" id="TIGR00685">
    <property type="entry name" value="T6PP"/>
    <property type="match status" value="1"/>
</dbReference>
<dbReference type="PANTHER" id="PTHR43768:SF3">
    <property type="entry name" value="TREHALOSE 6-PHOSPHATE PHOSPHATASE"/>
    <property type="match status" value="1"/>
</dbReference>
<organism evidence="4 5">
    <name type="scientific">Nocardioides phosphati</name>
    <dbReference type="NCBI Taxonomy" id="1867775"/>
    <lineage>
        <taxon>Bacteria</taxon>
        <taxon>Bacillati</taxon>
        <taxon>Actinomycetota</taxon>
        <taxon>Actinomycetes</taxon>
        <taxon>Propionibacteriales</taxon>
        <taxon>Nocardioidaceae</taxon>
        <taxon>Nocardioides</taxon>
    </lineage>
</organism>
<name>A0ABQ2NC35_9ACTN</name>
<comment type="similarity">
    <text evidence="3">Belongs to the trehalose phosphatase family.</text>
</comment>
<proteinExistence type="inferred from homology"/>
<dbReference type="InterPro" id="IPR023214">
    <property type="entry name" value="HAD_sf"/>
</dbReference>
<comment type="pathway">
    <text evidence="3">Glycan biosynthesis; trehalose biosynthesis.</text>
</comment>
<evidence type="ECO:0000256" key="2">
    <source>
        <dbReference type="ARBA" id="ARBA00024179"/>
    </source>
</evidence>
<evidence type="ECO:0000256" key="3">
    <source>
        <dbReference type="RuleBase" id="RU361117"/>
    </source>
</evidence>
<dbReference type="Pfam" id="PF02358">
    <property type="entry name" value="Trehalose_PPase"/>
    <property type="match status" value="2"/>
</dbReference>
<sequence>MRFTSPDAMQRYAALARVAAQTVVGLDFDGTLAPIVEDPEKARIHPRGPGVLLTLAAQVRGVVIVTGRPARQVVALGSLDDVGTSFSDQGRELQVFGQYGNERWSSRDRRVIGPRPPQGLASFLGELPRILRRCDASDAFIEEKGLAVAVHTRRLPNADAAFQLLLPELAISAQRHGMKVEPGRHVIEVRAPGADKGDVVRKLARDLGAGGFCFVGDDLGDLDAFHAVAELREEGLPTLLVCSASDEESALVPLSDVVVSGPDGVLTFLAKLAADAAAS</sequence>
<comment type="caution">
    <text evidence="4">The sequence shown here is derived from an EMBL/GenBank/DDBJ whole genome shotgun (WGS) entry which is preliminary data.</text>
</comment>
<evidence type="ECO:0000313" key="5">
    <source>
        <dbReference type="Proteomes" id="UP000655410"/>
    </source>
</evidence>
<dbReference type="Gene3D" id="3.40.50.1000">
    <property type="entry name" value="HAD superfamily/HAD-like"/>
    <property type="match status" value="1"/>
</dbReference>
<dbReference type="EC" id="3.1.3.12" evidence="3"/>
<dbReference type="Gene3D" id="3.30.70.1020">
    <property type="entry name" value="Trehalose-6-phosphate phosphatase related protein, domain 2"/>
    <property type="match status" value="1"/>
</dbReference>
<dbReference type="EMBL" id="BMNI01000008">
    <property type="protein sequence ID" value="GGO92255.1"/>
    <property type="molecule type" value="Genomic_DNA"/>
</dbReference>
<dbReference type="SUPFAM" id="SSF56784">
    <property type="entry name" value="HAD-like"/>
    <property type="match status" value="1"/>
</dbReference>
<keyword evidence="3" id="KW-0479">Metal-binding</keyword>
<keyword evidence="3" id="KW-0460">Magnesium</keyword>
<reference evidence="5" key="1">
    <citation type="journal article" date="2019" name="Int. J. Syst. Evol. Microbiol.">
        <title>The Global Catalogue of Microorganisms (GCM) 10K type strain sequencing project: providing services to taxonomists for standard genome sequencing and annotation.</title>
        <authorList>
            <consortium name="The Broad Institute Genomics Platform"/>
            <consortium name="The Broad Institute Genome Sequencing Center for Infectious Disease"/>
            <person name="Wu L."/>
            <person name="Ma J."/>
        </authorList>
    </citation>
    <scope>NUCLEOTIDE SEQUENCE [LARGE SCALE GENOMIC DNA]</scope>
    <source>
        <strain evidence="5">CGMCC 4.7371</strain>
    </source>
</reference>
<dbReference type="RefSeq" id="WP_188784666.1">
    <property type="nucleotide sequence ID" value="NZ_BMNI01000008.1"/>
</dbReference>
<dbReference type="InterPro" id="IPR044651">
    <property type="entry name" value="OTSB-like"/>
</dbReference>
<accession>A0ABQ2NC35</accession>